<dbReference type="PROSITE" id="PS51257">
    <property type="entry name" value="PROKAR_LIPOPROTEIN"/>
    <property type="match status" value="1"/>
</dbReference>
<feature type="domain" description="Pyrrolo-quinoline quinone repeat" evidence="1">
    <location>
        <begin position="400"/>
        <end position="446"/>
    </location>
</feature>
<comment type="caution">
    <text evidence="2">The sequence shown here is derived from an EMBL/GenBank/DDBJ whole genome shotgun (WGS) entry which is preliminary data.</text>
</comment>
<dbReference type="PANTHER" id="PTHR34512">
    <property type="entry name" value="CELL SURFACE PROTEIN"/>
    <property type="match status" value="1"/>
</dbReference>
<accession>A0A533I3U9</accession>
<dbReference type="PANTHER" id="PTHR34512:SF30">
    <property type="entry name" value="OUTER MEMBRANE PROTEIN ASSEMBLY FACTOR BAMB"/>
    <property type="match status" value="1"/>
</dbReference>
<evidence type="ECO:0000313" key="3">
    <source>
        <dbReference type="Proteomes" id="UP000315344"/>
    </source>
</evidence>
<sequence>MTLNKTLKSVLTPASVTLIAALLLAGCAEREVRLPGARLDARAIGSPDGPAVVEPVATGTALSLPGMRANAEWTHRASGPAHSSGHVTLNGGLRPLFAVPIGQPSGKRHRISADPIIAGGRIFTLDSHATVTATGLNGGRAWSRDLTPAGERSNSASGGGVAYEGGRVFVSTGYGELVGLDAASGQIIWRQRVDVPVGGAPAVQNGVVYVTNRSATGFAVRASDGKLLWQISGIPQPTGVTGVASPAVEGDLVIFPFSSGQLLAVDRETGIERWTAQVAGNRAGRAVSYIRDMTGEPVVAGGRVYAGTSSGRIAAFERDTGMQLWSAREGAASPVLPVGNAVFAVNDQNQLVRLDAQTGGLVWARNLPWYQDSRVKKQDRIYAQYGPILAGGRLIVTSSDGVIRLFDPASGRELGQVAIPGGAASGPSVAGGTLYVTGRDGKLYAFR</sequence>
<dbReference type="AlphaFoldDB" id="A0A533I3U9"/>
<organism evidence="2 3">
    <name type="scientific">Paracoccus denitrificans</name>
    <dbReference type="NCBI Taxonomy" id="266"/>
    <lineage>
        <taxon>Bacteria</taxon>
        <taxon>Pseudomonadati</taxon>
        <taxon>Pseudomonadota</taxon>
        <taxon>Alphaproteobacteria</taxon>
        <taxon>Rhodobacterales</taxon>
        <taxon>Paracoccaceae</taxon>
        <taxon>Paracoccus</taxon>
    </lineage>
</organism>
<name>A0A533I3U9_PARDE</name>
<dbReference type="InterPro" id="IPR011047">
    <property type="entry name" value="Quinoprotein_ADH-like_sf"/>
</dbReference>
<dbReference type="SUPFAM" id="SSF50998">
    <property type="entry name" value="Quinoprotein alcohol dehydrogenase-like"/>
    <property type="match status" value="1"/>
</dbReference>
<dbReference type="SMART" id="SM00564">
    <property type="entry name" value="PQQ"/>
    <property type="match status" value="7"/>
</dbReference>
<proteinExistence type="predicted"/>
<evidence type="ECO:0000313" key="2">
    <source>
        <dbReference type="EMBL" id="TKW65341.1"/>
    </source>
</evidence>
<dbReference type="EMBL" id="VAFL01000014">
    <property type="protein sequence ID" value="TKW65341.1"/>
    <property type="molecule type" value="Genomic_DNA"/>
</dbReference>
<protein>
    <submittedName>
        <fullName evidence="2">Quinoprotein</fullName>
    </submittedName>
</protein>
<dbReference type="InterPro" id="IPR002372">
    <property type="entry name" value="PQQ_rpt_dom"/>
</dbReference>
<feature type="domain" description="Pyrrolo-quinoline quinone repeat" evidence="1">
    <location>
        <begin position="129"/>
        <end position="364"/>
    </location>
</feature>
<reference evidence="2 3" key="1">
    <citation type="journal article" date="2017" name="Nat. Commun.">
        <title>In situ click chemistry generation of cyclooxygenase-2 inhibitors.</title>
        <authorList>
            <person name="Bhardwaj A."/>
            <person name="Kaur J."/>
            <person name="Wuest M."/>
            <person name="Wuest F."/>
        </authorList>
    </citation>
    <scope>NUCLEOTIDE SEQUENCE [LARGE SCALE GENOMIC DNA]</scope>
    <source>
        <strain evidence="2">S2_012_000_R3_94</strain>
    </source>
</reference>
<dbReference type="Proteomes" id="UP000315344">
    <property type="component" value="Unassembled WGS sequence"/>
</dbReference>
<dbReference type="Gene3D" id="2.130.10.10">
    <property type="entry name" value="YVTN repeat-like/Quinoprotein amine dehydrogenase"/>
    <property type="match status" value="2"/>
</dbReference>
<dbReference type="InterPro" id="IPR015943">
    <property type="entry name" value="WD40/YVTN_repeat-like_dom_sf"/>
</dbReference>
<dbReference type="Pfam" id="PF13360">
    <property type="entry name" value="PQQ_2"/>
    <property type="match status" value="2"/>
</dbReference>
<evidence type="ECO:0000259" key="1">
    <source>
        <dbReference type="Pfam" id="PF13360"/>
    </source>
</evidence>
<gene>
    <name evidence="2" type="ORF">DI616_15510</name>
</gene>
<dbReference type="InterPro" id="IPR018391">
    <property type="entry name" value="PQQ_b-propeller_rpt"/>
</dbReference>